<dbReference type="AlphaFoldDB" id="A0A5C4XE63"/>
<keyword evidence="7" id="KW-1185">Reference proteome</keyword>
<dbReference type="PRINTS" id="PR00034">
    <property type="entry name" value="HTHCRP"/>
</dbReference>
<dbReference type="InterPro" id="IPR000595">
    <property type="entry name" value="cNMP-bd_dom"/>
</dbReference>
<dbReference type="InterPro" id="IPR018490">
    <property type="entry name" value="cNMP-bd_dom_sf"/>
</dbReference>
<dbReference type="EMBL" id="VDMN01000005">
    <property type="protein sequence ID" value="TNM61652.1"/>
    <property type="molecule type" value="Genomic_DNA"/>
</dbReference>
<keyword evidence="1" id="KW-0805">Transcription regulation</keyword>
<dbReference type="SUPFAM" id="SSF51206">
    <property type="entry name" value="cAMP-binding domain-like"/>
    <property type="match status" value="1"/>
</dbReference>
<keyword evidence="3" id="KW-0804">Transcription</keyword>
<protein>
    <submittedName>
        <fullName evidence="6">Crp/Fnr family transcriptional regulator</fullName>
    </submittedName>
</protein>
<gene>
    <name evidence="6" type="ORF">FHP24_20540</name>
</gene>
<evidence type="ECO:0000256" key="1">
    <source>
        <dbReference type="ARBA" id="ARBA00023015"/>
    </source>
</evidence>
<evidence type="ECO:0000256" key="3">
    <source>
        <dbReference type="ARBA" id="ARBA00023163"/>
    </source>
</evidence>
<sequence>MPVSMHIWFDMKLTAAQLDGSNMSVRAQHPWPLEDDEEASGLDLTLDEKTELSHFCDVISVGAKGPPIFTQGQHADHVFYVNEGIVQGRHTIRSGVRQSVALYWPGDFFGLARDGMFFNSAEAVIDCTLYRYPIRKLEKFLISRPRIQHKFLMKAVHDIRKTQRQLIIMGALDVARRLAVFLVDCCGHREYFDTGTQHLTIPISRHDIADHIGTSAETVTRAINTLEKKGLIRRETPWKLEIKTSELLAFSSLD</sequence>
<feature type="domain" description="HTH crp-type" evidence="5">
    <location>
        <begin position="172"/>
        <end position="246"/>
    </location>
</feature>
<dbReference type="CDD" id="cd00092">
    <property type="entry name" value="HTH_CRP"/>
    <property type="match status" value="1"/>
</dbReference>
<feature type="domain" description="Cyclic nucleotide-binding" evidence="4">
    <location>
        <begin position="43"/>
        <end position="110"/>
    </location>
</feature>
<accession>A0A5C4XE63</accession>
<proteinExistence type="predicted"/>
<comment type="caution">
    <text evidence="6">The sequence shown here is derived from an EMBL/GenBank/DDBJ whole genome shotgun (WGS) entry which is preliminary data.</text>
</comment>
<evidence type="ECO:0000256" key="2">
    <source>
        <dbReference type="ARBA" id="ARBA00023125"/>
    </source>
</evidence>
<keyword evidence="2" id="KW-0238">DNA-binding</keyword>
<reference evidence="6 7" key="1">
    <citation type="submission" date="2019-06" db="EMBL/GenBank/DDBJ databases">
        <title>The draft genome of Rhizobium smilacinae PTYR-5.</title>
        <authorList>
            <person name="Liu L."/>
            <person name="Li L."/>
            <person name="Zhang X."/>
        </authorList>
    </citation>
    <scope>NUCLEOTIDE SEQUENCE [LARGE SCALE GENOMIC DNA]</scope>
    <source>
        <strain evidence="6 7">PTYR-5</strain>
    </source>
</reference>
<dbReference type="InterPro" id="IPR036390">
    <property type="entry name" value="WH_DNA-bd_sf"/>
</dbReference>
<organism evidence="6 7">
    <name type="scientific">Aliirhizobium smilacinae</name>
    <dbReference type="NCBI Taxonomy" id="1395944"/>
    <lineage>
        <taxon>Bacteria</taxon>
        <taxon>Pseudomonadati</taxon>
        <taxon>Pseudomonadota</taxon>
        <taxon>Alphaproteobacteria</taxon>
        <taxon>Hyphomicrobiales</taxon>
        <taxon>Rhizobiaceae</taxon>
        <taxon>Aliirhizobium</taxon>
    </lineage>
</organism>
<dbReference type="PANTHER" id="PTHR24567">
    <property type="entry name" value="CRP FAMILY TRANSCRIPTIONAL REGULATORY PROTEIN"/>
    <property type="match status" value="1"/>
</dbReference>
<evidence type="ECO:0000259" key="4">
    <source>
        <dbReference type="PROSITE" id="PS50042"/>
    </source>
</evidence>
<dbReference type="OrthoDB" id="7584044at2"/>
<name>A0A5C4XE63_9HYPH</name>
<dbReference type="Pfam" id="PF13545">
    <property type="entry name" value="HTH_Crp_2"/>
    <property type="match status" value="1"/>
</dbReference>
<dbReference type="Proteomes" id="UP000311605">
    <property type="component" value="Unassembled WGS sequence"/>
</dbReference>
<dbReference type="SUPFAM" id="SSF46785">
    <property type="entry name" value="Winged helix' DNA-binding domain"/>
    <property type="match status" value="1"/>
</dbReference>
<evidence type="ECO:0000259" key="5">
    <source>
        <dbReference type="PROSITE" id="PS51063"/>
    </source>
</evidence>
<dbReference type="InterPro" id="IPR014710">
    <property type="entry name" value="RmlC-like_jellyroll"/>
</dbReference>
<dbReference type="Gene3D" id="1.10.10.10">
    <property type="entry name" value="Winged helix-like DNA-binding domain superfamily/Winged helix DNA-binding domain"/>
    <property type="match status" value="1"/>
</dbReference>
<dbReference type="GO" id="GO:0003700">
    <property type="term" value="F:DNA-binding transcription factor activity"/>
    <property type="evidence" value="ECO:0007669"/>
    <property type="project" value="TreeGrafter"/>
</dbReference>
<dbReference type="PANTHER" id="PTHR24567:SF75">
    <property type="entry name" value="FUMARATE AND NITRATE REDUCTION REGULATORY PROTEIN"/>
    <property type="match status" value="1"/>
</dbReference>
<dbReference type="Gene3D" id="2.60.120.10">
    <property type="entry name" value="Jelly Rolls"/>
    <property type="match status" value="1"/>
</dbReference>
<dbReference type="InterPro" id="IPR050397">
    <property type="entry name" value="Env_Response_Regulators"/>
</dbReference>
<dbReference type="SMART" id="SM00419">
    <property type="entry name" value="HTH_CRP"/>
    <property type="match status" value="1"/>
</dbReference>
<dbReference type="InterPro" id="IPR036388">
    <property type="entry name" value="WH-like_DNA-bd_sf"/>
</dbReference>
<dbReference type="PROSITE" id="PS50042">
    <property type="entry name" value="CNMP_BINDING_3"/>
    <property type="match status" value="1"/>
</dbReference>
<dbReference type="CDD" id="cd00038">
    <property type="entry name" value="CAP_ED"/>
    <property type="match status" value="1"/>
</dbReference>
<evidence type="ECO:0000313" key="6">
    <source>
        <dbReference type="EMBL" id="TNM61652.1"/>
    </source>
</evidence>
<dbReference type="PROSITE" id="PS51063">
    <property type="entry name" value="HTH_CRP_2"/>
    <property type="match status" value="1"/>
</dbReference>
<dbReference type="InterPro" id="IPR012318">
    <property type="entry name" value="HTH_CRP"/>
</dbReference>
<dbReference type="Pfam" id="PF00027">
    <property type="entry name" value="cNMP_binding"/>
    <property type="match status" value="1"/>
</dbReference>
<dbReference type="GO" id="GO:0003677">
    <property type="term" value="F:DNA binding"/>
    <property type="evidence" value="ECO:0007669"/>
    <property type="project" value="UniProtKB-KW"/>
</dbReference>
<dbReference type="GO" id="GO:0005829">
    <property type="term" value="C:cytosol"/>
    <property type="evidence" value="ECO:0007669"/>
    <property type="project" value="TreeGrafter"/>
</dbReference>
<evidence type="ECO:0000313" key="7">
    <source>
        <dbReference type="Proteomes" id="UP000311605"/>
    </source>
</evidence>